<feature type="domain" description="Poly(A) RNA polymerase mitochondrial-like central palm" evidence="6">
    <location>
        <begin position="62"/>
        <end position="189"/>
    </location>
</feature>
<dbReference type="EMBL" id="DS547130">
    <property type="protein sequence ID" value="EDR02447.1"/>
    <property type="molecule type" value="Genomic_DNA"/>
</dbReference>
<dbReference type="InterPro" id="IPR045862">
    <property type="entry name" value="Trf4-like"/>
</dbReference>
<evidence type="ECO:0000256" key="1">
    <source>
        <dbReference type="ARBA" id="ARBA00008593"/>
    </source>
</evidence>
<dbReference type="EC" id="2.7.7.19" evidence="2"/>
<dbReference type="CDD" id="cd05402">
    <property type="entry name" value="NT_PAP_TUTase"/>
    <property type="match status" value="1"/>
</dbReference>
<dbReference type="KEGG" id="lbc:LACBIDRAFT_309448"/>
<dbReference type="OrthoDB" id="273917at2759"/>
<dbReference type="SUPFAM" id="SSF81301">
    <property type="entry name" value="Nucleotidyltransferase"/>
    <property type="match status" value="1"/>
</dbReference>
<protein>
    <recommendedName>
        <fullName evidence="2">polynucleotide adenylyltransferase</fullName>
        <ecNumber evidence="2">2.7.7.19</ecNumber>
    </recommendedName>
</protein>
<accession>B0DSB8</accession>
<evidence type="ECO:0000256" key="2">
    <source>
        <dbReference type="ARBA" id="ARBA00012388"/>
    </source>
</evidence>
<evidence type="ECO:0000259" key="6">
    <source>
        <dbReference type="Pfam" id="PF22600"/>
    </source>
</evidence>
<dbReference type="GO" id="GO:0046872">
    <property type="term" value="F:metal ion binding"/>
    <property type="evidence" value="ECO:0007669"/>
    <property type="project" value="UniProtKB-KW"/>
</dbReference>
<name>B0DSB8_LACBS</name>
<proteinExistence type="inferred from homology"/>
<dbReference type="Proteomes" id="UP000001194">
    <property type="component" value="Unassembled WGS sequence"/>
</dbReference>
<dbReference type="PANTHER" id="PTHR23092">
    <property type="entry name" value="POLY(A) RNA POLYMERASE"/>
    <property type="match status" value="1"/>
</dbReference>
<dbReference type="InterPro" id="IPR002058">
    <property type="entry name" value="PAP_assoc"/>
</dbReference>
<dbReference type="Pfam" id="PF03828">
    <property type="entry name" value="PAP_assoc"/>
    <property type="match status" value="1"/>
</dbReference>
<dbReference type="GO" id="GO:0003729">
    <property type="term" value="F:mRNA binding"/>
    <property type="evidence" value="ECO:0007669"/>
    <property type="project" value="TreeGrafter"/>
</dbReference>
<dbReference type="RefSeq" id="XP_001886810.1">
    <property type="nucleotide sequence ID" value="XM_001886775.1"/>
</dbReference>
<keyword evidence="8" id="KW-1185">Reference proteome</keyword>
<dbReference type="GeneID" id="6082498"/>
<evidence type="ECO:0000256" key="4">
    <source>
        <dbReference type="ARBA" id="ARBA00022842"/>
    </source>
</evidence>
<dbReference type="InterPro" id="IPR043519">
    <property type="entry name" value="NT_sf"/>
</dbReference>
<evidence type="ECO:0000313" key="7">
    <source>
        <dbReference type="EMBL" id="EDR02447.1"/>
    </source>
</evidence>
<dbReference type="GO" id="GO:1990817">
    <property type="term" value="F:poly(A) RNA polymerase activity"/>
    <property type="evidence" value="ECO:0007669"/>
    <property type="project" value="UniProtKB-EC"/>
</dbReference>
<sequence>MNYNGERLKASLMAGLPTRMKSAGDYVGIPIPPCGDFGSTTSIGVIPPWMPSQQGKDSRLTLHEEIQLFMAYMKPTRDEVAMRKDLVARFIALIASFNAGATVRPVGSCVTGLYLPTSDIDMVLTFQSKRGYTRTTLASFEHKIRISGFSSKIVSVLQASVPLLRITDAITGIEIDLTESDSHAFEATRQVTKWMTATDTQLVKTLVLVVKLFLSIRRCGTTYTGGVNSYLLVWMVIAWVKLDMPTAQVRKVVDGGVDALAQAMEALSTTTTAGSAATPVSAGIQSSVSQTDLGTALIAFFKFWGSKFDYRYKGITFLPDPSYRSKVANYSQTYLLSIRDPADTTVDMGAKAYAIKHVKASFEEAYLILNRMANGDGKNPKGILGTVLGGNFSRFTEKRRMSLSMYTAKQKKARLV</sequence>
<dbReference type="SUPFAM" id="SSF81631">
    <property type="entry name" value="PAP/OAS1 substrate-binding domain"/>
    <property type="match status" value="1"/>
</dbReference>
<keyword evidence="4" id="KW-0460">Magnesium</keyword>
<evidence type="ECO:0000313" key="8">
    <source>
        <dbReference type="Proteomes" id="UP000001194"/>
    </source>
</evidence>
<dbReference type="AlphaFoldDB" id="B0DSB8"/>
<gene>
    <name evidence="7" type="ORF">LACBIDRAFT_309448</name>
</gene>
<dbReference type="STRING" id="486041.B0DSB8"/>
<dbReference type="Gene3D" id="3.30.460.10">
    <property type="entry name" value="Beta Polymerase, domain 2"/>
    <property type="match status" value="1"/>
</dbReference>
<dbReference type="PANTHER" id="PTHR23092:SF52">
    <property type="entry name" value="POLY(A) RNA POLYMERASE CID12"/>
    <property type="match status" value="1"/>
</dbReference>
<comment type="similarity">
    <text evidence="1">Belongs to the DNA polymerase type-B-like family.</text>
</comment>
<dbReference type="HOGENOM" id="CLU_013572_0_0_1"/>
<organism evidence="8">
    <name type="scientific">Laccaria bicolor (strain S238N-H82 / ATCC MYA-4686)</name>
    <name type="common">Bicoloured deceiver</name>
    <name type="synonym">Laccaria laccata var. bicolor</name>
    <dbReference type="NCBI Taxonomy" id="486041"/>
    <lineage>
        <taxon>Eukaryota</taxon>
        <taxon>Fungi</taxon>
        <taxon>Dikarya</taxon>
        <taxon>Basidiomycota</taxon>
        <taxon>Agaricomycotina</taxon>
        <taxon>Agaricomycetes</taxon>
        <taxon>Agaricomycetidae</taxon>
        <taxon>Agaricales</taxon>
        <taxon>Agaricineae</taxon>
        <taxon>Hydnangiaceae</taxon>
        <taxon>Laccaria</taxon>
    </lineage>
</organism>
<dbReference type="InterPro" id="IPR054708">
    <property type="entry name" value="MTPAP-like_central"/>
</dbReference>
<dbReference type="GO" id="GO:0010605">
    <property type="term" value="P:negative regulation of macromolecule metabolic process"/>
    <property type="evidence" value="ECO:0007669"/>
    <property type="project" value="UniProtKB-ARBA"/>
</dbReference>
<feature type="domain" description="PAP-associated" evidence="5">
    <location>
        <begin position="293"/>
        <end position="345"/>
    </location>
</feature>
<dbReference type="GO" id="GO:0005634">
    <property type="term" value="C:nucleus"/>
    <property type="evidence" value="ECO:0007669"/>
    <property type="project" value="TreeGrafter"/>
</dbReference>
<evidence type="ECO:0000256" key="3">
    <source>
        <dbReference type="ARBA" id="ARBA00022723"/>
    </source>
</evidence>
<dbReference type="InParanoid" id="B0DSB8"/>
<dbReference type="Pfam" id="PF22600">
    <property type="entry name" value="MTPAP-like_central"/>
    <property type="match status" value="1"/>
</dbReference>
<keyword evidence="3" id="KW-0479">Metal-binding</keyword>
<evidence type="ECO:0000259" key="5">
    <source>
        <dbReference type="Pfam" id="PF03828"/>
    </source>
</evidence>
<reference evidence="7 8" key="1">
    <citation type="journal article" date="2008" name="Nature">
        <title>The genome of Laccaria bicolor provides insights into mycorrhizal symbiosis.</title>
        <authorList>
            <person name="Martin F."/>
            <person name="Aerts A."/>
            <person name="Ahren D."/>
            <person name="Brun A."/>
            <person name="Danchin E.G.J."/>
            <person name="Duchaussoy F."/>
            <person name="Gibon J."/>
            <person name="Kohler A."/>
            <person name="Lindquist E."/>
            <person name="Pereda V."/>
            <person name="Salamov A."/>
            <person name="Shapiro H.J."/>
            <person name="Wuyts J."/>
            <person name="Blaudez D."/>
            <person name="Buee M."/>
            <person name="Brokstein P."/>
            <person name="Canbaeck B."/>
            <person name="Cohen D."/>
            <person name="Courty P.E."/>
            <person name="Coutinho P.M."/>
            <person name="Delaruelle C."/>
            <person name="Detter J.C."/>
            <person name="Deveau A."/>
            <person name="DiFazio S."/>
            <person name="Duplessis S."/>
            <person name="Fraissinet-Tachet L."/>
            <person name="Lucic E."/>
            <person name="Frey-Klett P."/>
            <person name="Fourrey C."/>
            <person name="Feussner I."/>
            <person name="Gay G."/>
            <person name="Grimwood J."/>
            <person name="Hoegger P.J."/>
            <person name="Jain P."/>
            <person name="Kilaru S."/>
            <person name="Labbe J."/>
            <person name="Lin Y.C."/>
            <person name="Legue V."/>
            <person name="Le Tacon F."/>
            <person name="Marmeisse R."/>
            <person name="Melayah D."/>
            <person name="Montanini B."/>
            <person name="Muratet M."/>
            <person name="Nehls U."/>
            <person name="Niculita-Hirzel H."/>
            <person name="Oudot-Le Secq M.P."/>
            <person name="Peter M."/>
            <person name="Quesneville H."/>
            <person name="Rajashekar B."/>
            <person name="Reich M."/>
            <person name="Rouhier N."/>
            <person name="Schmutz J."/>
            <person name="Yin T."/>
            <person name="Chalot M."/>
            <person name="Henrissat B."/>
            <person name="Kuees U."/>
            <person name="Lucas S."/>
            <person name="Van de Peer Y."/>
            <person name="Podila G.K."/>
            <person name="Polle A."/>
            <person name="Pukkila P.J."/>
            <person name="Richardson P.M."/>
            <person name="Rouze P."/>
            <person name="Sanders I.R."/>
            <person name="Stajich J.E."/>
            <person name="Tunlid A."/>
            <person name="Tuskan G."/>
            <person name="Grigoriev I.V."/>
        </authorList>
    </citation>
    <scope>NUCLEOTIDE SEQUENCE [LARGE SCALE GENOMIC DNA]</scope>
    <source>
        <strain evidence="8">S238N-H82 / ATCC MYA-4686</strain>
    </source>
</reference>
<dbReference type="Gene3D" id="1.10.1410.10">
    <property type="match status" value="1"/>
</dbReference>